<dbReference type="EC" id="6.3.2.5" evidence="3"/>
<feature type="region of interest" description="Phosphopantothenate--cysteine ligase" evidence="3">
    <location>
        <begin position="191"/>
        <end position="398"/>
    </location>
</feature>
<dbReference type="SUPFAM" id="SSF102645">
    <property type="entry name" value="CoaB-like"/>
    <property type="match status" value="1"/>
</dbReference>
<comment type="pathway">
    <text evidence="3 4">Cofactor biosynthesis; coenzyme A biosynthesis; CoA from (R)-pantothenate: step 3/5.</text>
</comment>
<dbReference type="InterPro" id="IPR035929">
    <property type="entry name" value="CoaB-like_sf"/>
</dbReference>
<dbReference type="Pfam" id="PF02441">
    <property type="entry name" value="Flavoprotein"/>
    <property type="match status" value="1"/>
</dbReference>
<dbReference type="GO" id="GO:0071513">
    <property type="term" value="C:phosphopantothenoylcysteine decarboxylase complex"/>
    <property type="evidence" value="ECO:0007669"/>
    <property type="project" value="TreeGrafter"/>
</dbReference>
<dbReference type="Gene3D" id="3.40.50.10300">
    <property type="entry name" value="CoaB-like"/>
    <property type="match status" value="1"/>
</dbReference>
<dbReference type="InterPro" id="IPR036551">
    <property type="entry name" value="Flavin_trans-like"/>
</dbReference>
<dbReference type="EMBL" id="LRVM01000003">
    <property type="protein sequence ID" value="KXL53242.1"/>
    <property type="molecule type" value="Genomic_DNA"/>
</dbReference>
<dbReference type="Pfam" id="PF04127">
    <property type="entry name" value="DFP"/>
    <property type="match status" value="1"/>
</dbReference>
<comment type="cofactor">
    <cofactor evidence="3">
        <name>FMN</name>
        <dbReference type="ChEBI" id="CHEBI:58210"/>
    </cofactor>
    <text evidence="3">Binds 1 FMN per subunit.</text>
</comment>
<dbReference type="GO" id="GO:0046872">
    <property type="term" value="F:metal ion binding"/>
    <property type="evidence" value="ECO:0007669"/>
    <property type="project" value="UniProtKB-KW"/>
</dbReference>
<comment type="function">
    <text evidence="3">Catalyzes two sequential steps in the biosynthesis of coenzyme A. In the first step cysteine is conjugated to 4'-phosphopantothenate to form 4-phosphopantothenoylcysteine. In the second step the latter compound is decarboxylated to form 4'-phosphopantotheine.</text>
</comment>
<keyword evidence="8" id="KW-1185">Reference proteome</keyword>
<dbReference type="NCBIfam" id="TIGR00521">
    <property type="entry name" value="coaBC_dfp"/>
    <property type="match status" value="1"/>
</dbReference>
<comment type="catalytic activity">
    <reaction evidence="3 4">
        <text>N-[(R)-4-phosphopantothenoyl]-L-cysteine + H(+) = (R)-4'-phosphopantetheine + CO2</text>
        <dbReference type="Rhea" id="RHEA:16793"/>
        <dbReference type="ChEBI" id="CHEBI:15378"/>
        <dbReference type="ChEBI" id="CHEBI:16526"/>
        <dbReference type="ChEBI" id="CHEBI:59458"/>
        <dbReference type="ChEBI" id="CHEBI:61723"/>
        <dbReference type="EC" id="4.1.1.36"/>
    </reaction>
</comment>
<dbReference type="STRING" id="36847.CLNEO_12130"/>
<dbReference type="Gene3D" id="3.40.50.1950">
    <property type="entry name" value="Flavin prenyltransferase-like"/>
    <property type="match status" value="1"/>
</dbReference>
<reference evidence="7 8" key="1">
    <citation type="submission" date="2016-01" db="EMBL/GenBank/DDBJ databases">
        <title>Genome sequence of Clostridium neopropionicum X4, DSM-3847.</title>
        <authorList>
            <person name="Poehlein A."/>
            <person name="Beck M.H."/>
            <person name="Bengelsdorf F.R."/>
            <person name="Daniel R."/>
            <person name="Duerre P."/>
        </authorList>
    </citation>
    <scope>NUCLEOTIDE SEQUENCE [LARGE SCALE GENOMIC DNA]</scope>
    <source>
        <strain evidence="7 8">DSM-3847</strain>
    </source>
</reference>
<dbReference type="PANTHER" id="PTHR14359:SF6">
    <property type="entry name" value="PHOSPHOPANTOTHENOYLCYSTEINE DECARBOXYLASE"/>
    <property type="match status" value="1"/>
</dbReference>
<dbReference type="GO" id="GO:0015937">
    <property type="term" value="P:coenzyme A biosynthetic process"/>
    <property type="evidence" value="ECO:0007669"/>
    <property type="project" value="UniProtKB-UniRule"/>
</dbReference>
<keyword evidence="3 4" id="KW-0285">Flavoprotein</keyword>
<feature type="active site" description="Proton donor" evidence="3">
    <location>
        <position position="158"/>
    </location>
</feature>
<evidence type="ECO:0000256" key="2">
    <source>
        <dbReference type="ARBA" id="ARBA00023239"/>
    </source>
</evidence>
<dbReference type="PANTHER" id="PTHR14359">
    <property type="entry name" value="HOMO-OLIGOMERIC FLAVIN CONTAINING CYS DECARBOXYLASE FAMILY"/>
    <property type="match status" value="1"/>
</dbReference>
<gene>
    <name evidence="3 7" type="primary">coaBC</name>
    <name evidence="7" type="ORF">CLNEO_12130</name>
</gene>
<name>A0A136WFB8_9FIRM</name>
<dbReference type="GO" id="GO:0004633">
    <property type="term" value="F:phosphopantothenoylcysteine decarboxylase activity"/>
    <property type="evidence" value="ECO:0007669"/>
    <property type="project" value="UniProtKB-UniRule"/>
</dbReference>
<proteinExistence type="inferred from homology"/>
<keyword evidence="3 4" id="KW-0436">Ligase</keyword>
<keyword evidence="2 3" id="KW-0456">Lyase</keyword>
<evidence type="ECO:0000313" key="8">
    <source>
        <dbReference type="Proteomes" id="UP000070539"/>
    </source>
</evidence>
<feature type="binding site" evidence="3">
    <location>
        <position position="338"/>
    </location>
    <ligand>
        <name>CTP</name>
        <dbReference type="ChEBI" id="CHEBI:37563"/>
    </ligand>
</feature>
<feature type="binding site" evidence="3">
    <location>
        <position position="279"/>
    </location>
    <ligand>
        <name>CTP</name>
        <dbReference type="ChEBI" id="CHEBI:37563"/>
    </ligand>
</feature>
<dbReference type="OrthoDB" id="9802554at2"/>
<comment type="cofactor">
    <cofactor evidence="3">
        <name>Mg(2+)</name>
        <dbReference type="ChEBI" id="CHEBI:18420"/>
    </cofactor>
</comment>
<evidence type="ECO:0000256" key="1">
    <source>
        <dbReference type="ARBA" id="ARBA00022793"/>
    </source>
</evidence>
<keyword evidence="3" id="KW-0479">Metal-binding</keyword>
<dbReference type="GO" id="GO:0004632">
    <property type="term" value="F:phosphopantothenate--cysteine ligase activity"/>
    <property type="evidence" value="ECO:0007669"/>
    <property type="project" value="UniProtKB-UniRule"/>
</dbReference>
<comment type="similarity">
    <text evidence="3 4">In the N-terminal section; belongs to the HFCD (homo-oligomeric flavin containing Cys decarboxylase) superfamily.</text>
</comment>
<comment type="caution">
    <text evidence="7">The sequence shown here is derived from an EMBL/GenBank/DDBJ whole genome shotgun (WGS) entry which is preliminary data.</text>
</comment>
<dbReference type="PATRIC" id="fig|36847.3.peg.1406"/>
<comment type="caution">
    <text evidence="3">Lacks conserved residue(s) required for the propagation of feature annotation.</text>
</comment>
<dbReference type="UniPathway" id="UPA00241">
    <property type="reaction ID" value="UER00353"/>
</dbReference>
<comment type="function">
    <text evidence="4">Catalyzes two steps in the biosynthesis of coenzyme A. In the first step cysteine is conjugated to 4'-phosphopantothenate to form 4-phosphopantothenoylcysteine, in the latter compound is decarboxylated to form 4'-phosphopantotheine.</text>
</comment>
<sequence length="398" mass="43630">MLLKGKTVVLGVTGSIAAYKMANVASMLVKLECDVHVIMTENATHFITPITFETLTGNKCLVDTFDRNFQFHVAHVSLAKKADLLLIAPASANVIGKLACGIADDMLTTTTMACSGKKMIAPAMNTNMFHNPILQDNLKKLAAFGYEIIQPESGVLACKDSGEGKLPKEEVLVAHILREIAYEKDLAGQKVIVTAGPTQESIDPVRYITNHSTGKMGYELAKAAMLRGAEVTLVSGVTALEKPLFVNFIQIKSAADMFETMKEHFSENDIIIKAAAVADYKPKTVADDKMKKKDGEMAIELDRTQDILKYIGEHRKEGQFLCGFSMETQNMLENSRIKLEKKNIDMIVANNLKVAGSGFGTDTNVVTMISKEEEVQLELLTKEMVAHNIIDEILKLKG</sequence>
<dbReference type="EC" id="4.1.1.36" evidence="3"/>
<feature type="domain" description="DNA/pantothenate metabolism flavoprotein C-terminal" evidence="6">
    <location>
        <begin position="186"/>
        <end position="395"/>
    </location>
</feature>
<keyword evidence="1 3" id="KW-0210">Decarboxylase</keyword>
<dbReference type="AlphaFoldDB" id="A0A136WFB8"/>
<feature type="binding site" evidence="3">
    <location>
        <position position="289"/>
    </location>
    <ligand>
        <name>CTP</name>
        <dbReference type="ChEBI" id="CHEBI:37563"/>
    </ligand>
</feature>
<keyword evidence="3 4" id="KW-0288">FMN</keyword>
<evidence type="ECO:0000313" key="7">
    <source>
        <dbReference type="EMBL" id="KXL53242.1"/>
    </source>
</evidence>
<evidence type="ECO:0000259" key="6">
    <source>
        <dbReference type="Pfam" id="PF04127"/>
    </source>
</evidence>
<feature type="region of interest" description="Phosphopantothenoylcysteine decarboxylase" evidence="3">
    <location>
        <begin position="1"/>
        <end position="190"/>
    </location>
</feature>
<dbReference type="InterPro" id="IPR003382">
    <property type="entry name" value="Flavoprotein"/>
</dbReference>
<dbReference type="GO" id="GO:0015941">
    <property type="term" value="P:pantothenate catabolic process"/>
    <property type="evidence" value="ECO:0007669"/>
    <property type="project" value="InterPro"/>
</dbReference>
<dbReference type="InterPro" id="IPR005252">
    <property type="entry name" value="CoaBC"/>
</dbReference>
<comment type="pathway">
    <text evidence="3 4">Cofactor biosynthesis; coenzyme A biosynthesis; CoA from (R)-pantothenate: step 2/5.</text>
</comment>
<evidence type="ECO:0000256" key="3">
    <source>
        <dbReference type="HAMAP-Rule" id="MF_02225"/>
    </source>
</evidence>
<comment type="catalytic activity">
    <reaction evidence="3 4">
        <text>(R)-4'-phosphopantothenate + L-cysteine + CTP = N-[(R)-4-phosphopantothenoyl]-L-cysteine + CMP + diphosphate + H(+)</text>
        <dbReference type="Rhea" id="RHEA:19397"/>
        <dbReference type="ChEBI" id="CHEBI:10986"/>
        <dbReference type="ChEBI" id="CHEBI:15378"/>
        <dbReference type="ChEBI" id="CHEBI:33019"/>
        <dbReference type="ChEBI" id="CHEBI:35235"/>
        <dbReference type="ChEBI" id="CHEBI:37563"/>
        <dbReference type="ChEBI" id="CHEBI:59458"/>
        <dbReference type="ChEBI" id="CHEBI:60377"/>
        <dbReference type="EC" id="6.3.2.5"/>
    </reaction>
</comment>
<feature type="binding site" evidence="3">
    <location>
        <position position="324"/>
    </location>
    <ligand>
        <name>CTP</name>
        <dbReference type="ChEBI" id="CHEBI:37563"/>
    </ligand>
</feature>
<comment type="similarity">
    <text evidence="3 4">In the C-terminal section; belongs to the PPC synthetase family.</text>
</comment>
<organism evidence="7 8">
    <name type="scientific">Anaerotignum neopropionicum</name>
    <dbReference type="NCBI Taxonomy" id="36847"/>
    <lineage>
        <taxon>Bacteria</taxon>
        <taxon>Bacillati</taxon>
        <taxon>Bacillota</taxon>
        <taxon>Clostridia</taxon>
        <taxon>Lachnospirales</taxon>
        <taxon>Anaerotignaceae</taxon>
        <taxon>Anaerotignum</taxon>
    </lineage>
</organism>
<keyword evidence="3" id="KW-0460">Magnesium</keyword>
<dbReference type="RefSeq" id="WP_066086024.1">
    <property type="nucleotide sequence ID" value="NZ_LRVM01000003.1"/>
</dbReference>
<feature type="binding site" evidence="3">
    <location>
        <position position="342"/>
    </location>
    <ligand>
        <name>CTP</name>
        <dbReference type="ChEBI" id="CHEBI:37563"/>
    </ligand>
</feature>
<feature type="domain" description="Flavoprotein" evidence="5">
    <location>
        <begin position="6"/>
        <end position="177"/>
    </location>
</feature>
<dbReference type="SUPFAM" id="SSF52507">
    <property type="entry name" value="Homo-oligomeric flavin-containing Cys decarboxylases, HFCD"/>
    <property type="match status" value="1"/>
</dbReference>
<dbReference type="HAMAP" id="MF_02225">
    <property type="entry name" value="CoaBC"/>
    <property type="match status" value="1"/>
</dbReference>
<dbReference type="GO" id="GO:0010181">
    <property type="term" value="F:FMN binding"/>
    <property type="evidence" value="ECO:0007669"/>
    <property type="project" value="UniProtKB-UniRule"/>
</dbReference>
<evidence type="ECO:0000259" key="5">
    <source>
        <dbReference type="Pfam" id="PF02441"/>
    </source>
</evidence>
<keyword evidence="3" id="KW-0511">Multifunctional enzyme</keyword>
<protein>
    <recommendedName>
        <fullName evidence="3">Coenzyme A biosynthesis bifunctional protein CoaBC</fullName>
    </recommendedName>
    <alternativeName>
        <fullName evidence="3">DNA/pantothenate metabolism flavoprotein</fullName>
    </alternativeName>
    <alternativeName>
        <fullName evidence="3">Phosphopantothenoylcysteine synthetase/decarboxylase</fullName>
        <shortName evidence="3">PPCS-PPCDC</shortName>
    </alternativeName>
    <domain>
        <recommendedName>
            <fullName evidence="3">Phosphopantothenoylcysteine decarboxylase</fullName>
            <shortName evidence="3">PPC decarboxylase</shortName>
            <shortName evidence="3">PPC-DC</shortName>
            <ecNumber evidence="3">4.1.1.36</ecNumber>
        </recommendedName>
        <alternativeName>
            <fullName evidence="3">CoaC</fullName>
        </alternativeName>
    </domain>
    <domain>
        <recommendedName>
            <fullName evidence="3">Phosphopantothenate--cysteine ligase</fullName>
            <ecNumber evidence="3">6.3.2.5</ecNumber>
        </recommendedName>
        <alternativeName>
            <fullName evidence="3">CoaB</fullName>
        </alternativeName>
        <alternativeName>
            <fullName evidence="3">Phosphopantothenoylcysteine synthetase</fullName>
            <shortName evidence="3">PPC synthetase</shortName>
            <shortName evidence="3">PPC-S</shortName>
        </alternativeName>
    </domain>
</protein>
<evidence type="ECO:0000256" key="4">
    <source>
        <dbReference type="RuleBase" id="RU364078"/>
    </source>
</evidence>
<accession>A0A136WFB8</accession>
<dbReference type="InterPro" id="IPR007085">
    <property type="entry name" value="DNA/pantothenate-metab_flavo_C"/>
</dbReference>
<dbReference type="Proteomes" id="UP000070539">
    <property type="component" value="Unassembled WGS sequence"/>
</dbReference>